<name>A0ABY6PSN4_9ACTN</name>
<evidence type="ECO:0000313" key="3">
    <source>
        <dbReference type="Proteomes" id="UP001164963"/>
    </source>
</evidence>
<keyword evidence="3" id="KW-1185">Reference proteome</keyword>
<evidence type="ECO:0000313" key="2">
    <source>
        <dbReference type="EMBL" id="UZK55248.1"/>
    </source>
</evidence>
<dbReference type="InterPro" id="IPR016032">
    <property type="entry name" value="Sig_transdc_resp-reg_C-effctor"/>
</dbReference>
<dbReference type="SUPFAM" id="SSF46894">
    <property type="entry name" value="C-terminal effector domain of the bipartite response regulators"/>
    <property type="match status" value="1"/>
</dbReference>
<evidence type="ECO:0000256" key="1">
    <source>
        <dbReference type="SAM" id="MobiDB-lite"/>
    </source>
</evidence>
<dbReference type="PANTHER" id="PTHR35807:SF1">
    <property type="entry name" value="TRANSCRIPTIONAL REGULATOR REDD"/>
    <property type="match status" value="1"/>
</dbReference>
<dbReference type="InterPro" id="IPR051677">
    <property type="entry name" value="AfsR-DnrI-RedD_regulator"/>
</dbReference>
<gene>
    <name evidence="2" type="ORF">NEH16_14905</name>
</gene>
<reference evidence="2" key="1">
    <citation type="journal article" date="2022" name="Front. Microbiol.">
        <title>Mirubactin C rescues the lethal effect of cell wall biosynthesis mutations in Bacillus subtilis.</title>
        <authorList>
            <person name="Kepplinger B."/>
            <person name="Wen X."/>
            <person name="Tyler A.R."/>
            <person name="Kim B.Y."/>
            <person name="Brown J."/>
            <person name="Banks P."/>
            <person name="Dashti Y."/>
            <person name="Mackenzie E.S."/>
            <person name="Wills C."/>
            <person name="Kawai Y."/>
            <person name="Waldron K.J."/>
            <person name="Allenby N.E.E."/>
            <person name="Wu L.J."/>
            <person name="Hall M.J."/>
            <person name="Errington J."/>
        </authorList>
    </citation>
    <scope>NUCLEOTIDE SEQUENCE</scope>
    <source>
        <strain evidence="2">MDA8-470</strain>
    </source>
</reference>
<dbReference type="PANTHER" id="PTHR35807">
    <property type="entry name" value="TRANSCRIPTIONAL REGULATOR REDD-RELATED"/>
    <property type="match status" value="1"/>
</dbReference>
<dbReference type="Gene3D" id="1.10.10.10">
    <property type="entry name" value="Winged helix-like DNA-binding domain superfamily/Winged helix DNA-binding domain"/>
    <property type="match status" value="1"/>
</dbReference>
<dbReference type="EMBL" id="CP098740">
    <property type="protein sequence ID" value="UZK55248.1"/>
    <property type="molecule type" value="Genomic_DNA"/>
</dbReference>
<protein>
    <recommendedName>
        <fullName evidence="4">OmpR/PhoB-type domain-containing protein</fullName>
    </recommendedName>
</protein>
<sequence length="87" mass="9253">MRYLILGATEARDENGGVLPLGGSRLRALLAALALRPGRPVPVADLVDDVWADDPPPTRPPRSRPSSGGCAGCWAGRRWPVRRAVTA</sequence>
<dbReference type="Proteomes" id="UP001164963">
    <property type="component" value="Chromosome"/>
</dbReference>
<feature type="region of interest" description="Disordered" evidence="1">
    <location>
        <begin position="51"/>
        <end position="70"/>
    </location>
</feature>
<organism evidence="2 3">
    <name type="scientific">Streptomyces drozdowiczii</name>
    <dbReference type="NCBI Taxonomy" id="202862"/>
    <lineage>
        <taxon>Bacteria</taxon>
        <taxon>Bacillati</taxon>
        <taxon>Actinomycetota</taxon>
        <taxon>Actinomycetes</taxon>
        <taxon>Kitasatosporales</taxon>
        <taxon>Streptomycetaceae</taxon>
        <taxon>Streptomyces</taxon>
    </lineage>
</organism>
<dbReference type="InterPro" id="IPR036388">
    <property type="entry name" value="WH-like_DNA-bd_sf"/>
</dbReference>
<evidence type="ECO:0008006" key="4">
    <source>
        <dbReference type="Google" id="ProtNLM"/>
    </source>
</evidence>
<accession>A0ABY6PSN4</accession>
<proteinExistence type="predicted"/>
<dbReference type="RefSeq" id="WP_265542802.1">
    <property type="nucleotide sequence ID" value="NZ_CP098740.1"/>
</dbReference>